<keyword evidence="4" id="KW-1185">Reference proteome</keyword>
<evidence type="ECO:0000259" key="1">
    <source>
        <dbReference type="Pfam" id="PF01498"/>
    </source>
</evidence>
<dbReference type="InterPro" id="IPR047655">
    <property type="entry name" value="Transpos_IS630-like"/>
</dbReference>
<evidence type="ECO:0008006" key="5">
    <source>
        <dbReference type="Google" id="ProtNLM"/>
    </source>
</evidence>
<dbReference type="Gene3D" id="1.10.10.10">
    <property type="entry name" value="Winged helix-like DNA-binding domain superfamily/Winged helix DNA-binding domain"/>
    <property type="match status" value="1"/>
</dbReference>
<dbReference type="GO" id="GO:0003677">
    <property type="term" value="F:DNA binding"/>
    <property type="evidence" value="ECO:0007669"/>
    <property type="project" value="InterPro"/>
</dbReference>
<organism evidence="3 4">
    <name type="scientific">Patella caerulea</name>
    <name type="common">Rayed Mediterranean limpet</name>
    <dbReference type="NCBI Taxonomy" id="87958"/>
    <lineage>
        <taxon>Eukaryota</taxon>
        <taxon>Metazoa</taxon>
        <taxon>Spiralia</taxon>
        <taxon>Lophotrochozoa</taxon>
        <taxon>Mollusca</taxon>
        <taxon>Gastropoda</taxon>
        <taxon>Patellogastropoda</taxon>
        <taxon>Patelloidea</taxon>
        <taxon>Patellidae</taxon>
        <taxon>Patella</taxon>
    </lineage>
</organism>
<dbReference type="Pfam" id="PF01498">
    <property type="entry name" value="HTH_Tnp_Tc3_2"/>
    <property type="match status" value="1"/>
</dbReference>
<comment type="caution">
    <text evidence="3">The sequence shown here is derived from an EMBL/GenBank/DDBJ whole genome shotgun (WGS) entry which is preliminary data.</text>
</comment>
<dbReference type="PANTHER" id="PTHR46068:SF1">
    <property type="entry name" value="TRANSPOSASE IS30-LIKE HTH DOMAIN-CONTAINING PROTEIN"/>
    <property type="match status" value="1"/>
</dbReference>
<reference evidence="3 4" key="1">
    <citation type="submission" date="2024-01" db="EMBL/GenBank/DDBJ databases">
        <title>The genome of the rayed Mediterranean limpet Patella caerulea (Linnaeus, 1758).</title>
        <authorList>
            <person name="Anh-Thu Weber A."/>
            <person name="Halstead-Nussloch G."/>
        </authorList>
    </citation>
    <scope>NUCLEOTIDE SEQUENCE [LARGE SCALE GENOMIC DNA]</scope>
    <source>
        <strain evidence="3">AATW-2023a</strain>
        <tissue evidence="3">Whole specimen</tissue>
    </source>
</reference>
<dbReference type="InterPro" id="IPR002492">
    <property type="entry name" value="Transposase_Tc1-like"/>
</dbReference>
<dbReference type="InterPro" id="IPR038717">
    <property type="entry name" value="Tc1-like_DDE_dom"/>
</dbReference>
<dbReference type="InterPro" id="IPR036388">
    <property type="entry name" value="WH-like_DNA-bd_sf"/>
</dbReference>
<accession>A0AAN8JCW3</accession>
<dbReference type="SUPFAM" id="SSF46689">
    <property type="entry name" value="Homeodomain-like"/>
    <property type="match status" value="1"/>
</dbReference>
<dbReference type="Gene3D" id="3.30.420.10">
    <property type="entry name" value="Ribonuclease H-like superfamily/Ribonuclease H"/>
    <property type="match status" value="1"/>
</dbReference>
<dbReference type="NCBIfam" id="NF033545">
    <property type="entry name" value="transpos_IS630"/>
    <property type="match status" value="1"/>
</dbReference>
<dbReference type="InterPro" id="IPR009057">
    <property type="entry name" value="Homeodomain-like_sf"/>
</dbReference>
<name>A0AAN8JCW3_PATCE</name>
<protein>
    <recommendedName>
        <fullName evidence="5">Transposase</fullName>
    </recommendedName>
</protein>
<evidence type="ECO:0000259" key="2">
    <source>
        <dbReference type="Pfam" id="PF13358"/>
    </source>
</evidence>
<evidence type="ECO:0000313" key="3">
    <source>
        <dbReference type="EMBL" id="KAK6173484.1"/>
    </source>
</evidence>
<sequence length="339" mass="39822">MRRLTQNERLRALGMLQIGTTQAAVARTMNVSQSVISRLWSRYRDTQSVQDRPRSGRPRATTEAQDRFIRTLALRNRVITANQISARLQTDTGVRVSGQTIRNPLHRGHHRARRPRVIPCLRGHHIQARRRWCRDRQHWDNRRWSNVMFSDESRFTVDFLDRHRRVWRRRNERFQDVNVIRLDRFGGGSVMVWGGITVAGRTALHVVAGRVTGQYYRDNILAVHVVPFARRHGRRFIFQDDNARCHRARIVTGYLQQQNISTLPWPALSPDLSPIELVWDMLGQRLRQRQQRPANVRELAAALQQECDNLDQNDLRRLIRSMPRRINACLANRGGFTRY</sequence>
<dbReference type="PANTHER" id="PTHR46068">
    <property type="entry name" value="PROTEIN CBG27172"/>
    <property type="match status" value="1"/>
</dbReference>
<dbReference type="AlphaFoldDB" id="A0AAN8JCW3"/>
<proteinExistence type="predicted"/>
<evidence type="ECO:0000313" key="4">
    <source>
        <dbReference type="Proteomes" id="UP001347796"/>
    </source>
</evidence>
<dbReference type="GO" id="GO:0015074">
    <property type="term" value="P:DNA integration"/>
    <property type="evidence" value="ECO:0007669"/>
    <property type="project" value="InterPro"/>
</dbReference>
<dbReference type="GO" id="GO:0006313">
    <property type="term" value="P:DNA transposition"/>
    <property type="evidence" value="ECO:0007669"/>
    <property type="project" value="InterPro"/>
</dbReference>
<dbReference type="InterPro" id="IPR036397">
    <property type="entry name" value="RNaseH_sf"/>
</dbReference>
<dbReference type="Proteomes" id="UP001347796">
    <property type="component" value="Unassembled WGS sequence"/>
</dbReference>
<feature type="domain" description="Tc1-like transposase DDE" evidence="2">
    <location>
        <begin position="147"/>
        <end position="294"/>
    </location>
</feature>
<feature type="domain" description="Transposase Tc1-like" evidence="1">
    <location>
        <begin position="66"/>
        <end position="137"/>
    </location>
</feature>
<gene>
    <name evidence="3" type="ORF">SNE40_016925</name>
</gene>
<dbReference type="Pfam" id="PF13358">
    <property type="entry name" value="DDE_3"/>
    <property type="match status" value="1"/>
</dbReference>
<dbReference type="EMBL" id="JAZGQO010000011">
    <property type="protein sequence ID" value="KAK6173484.1"/>
    <property type="molecule type" value="Genomic_DNA"/>
</dbReference>